<evidence type="ECO:0000313" key="3">
    <source>
        <dbReference type="Proteomes" id="UP000230914"/>
    </source>
</evidence>
<dbReference type="SUPFAM" id="SSF56112">
    <property type="entry name" value="Protein kinase-like (PK-like)"/>
    <property type="match status" value="1"/>
</dbReference>
<dbReference type="InterPro" id="IPR011009">
    <property type="entry name" value="Kinase-like_dom_sf"/>
</dbReference>
<evidence type="ECO:0000313" key="2">
    <source>
        <dbReference type="EMBL" id="PIE31767.1"/>
    </source>
</evidence>
<comment type="caution">
    <text evidence="2">The sequence shown here is derived from an EMBL/GenBank/DDBJ whole genome shotgun (WGS) entry which is preliminary data.</text>
</comment>
<organism evidence="2 3">
    <name type="scientific">Ilumatobacter coccineus</name>
    <dbReference type="NCBI Taxonomy" id="467094"/>
    <lineage>
        <taxon>Bacteria</taxon>
        <taxon>Bacillati</taxon>
        <taxon>Actinomycetota</taxon>
        <taxon>Acidimicrobiia</taxon>
        <taxon>Acidimicrobiales</taxon>
        <taxon>Ilumatobacteraceae</taxon>
        <taxon>Ilumatobacter</taxon>
    </lineage>
</organism>
<gene>
    <name evidence="2" type="ORF">CSA55_04910</name>
</gene>
<sequence length="299" mass="32267">MIDSRPYVDTPVIDLDVADRAATSAARQWGLPAPQRLRAGMNVLYRAGSVVIRVGYPTSSPSAGQRLATALATNGIPVVMPVIGLAGQWEGFGVSGWEAVDRSDHLIDWEQVGESVRHLHQLSADVIPDDYPVPSPTVLPWWDFDARLAEVADEIDSAARAGMDAAVARHAGWRDQVAHGAVICHGDIHPGNVVADGTVSRIGDWDLMCVAAPGWDHSFLLTYADRWGGDPDVYRAFASGYGRSFVDDPLAIGLAELRNLAATLMRIIAGRASATAAAEARRRLRYWRGDPDAPAWRAS</sequence>
<accession>A0A2G6K7W8</accession>
<dbReference type="EMBL" id="PDSL01000066">
    <property type="protein sequence ID" value="PIE31767.1"/>
    <property type="molecule type" value="Genomic_DNA"/>
</dbReference>
<dbReference type="InterPro" id="IPR002575">
    <property type="entry name" value="Aminoglycoside_PTrfase"/>
</dbReference>
<dbReference type="Gene3D" id="3.90.1200.10">
    <property type="match status" value="1"/>
</dbReference>
<evidence type="ECO:0000259" key="1">
    <source>
        <dbReference type="Pfam" id="PF01636"/>
    </source>
</evidence>
<dbReference type="Proteomes" id="UP000230914">
    <property type="component" value="Unassembled WGS sequence"/>
</dbReference>
<name>A0A2G6K7W8_9ACTN</name>
<proteinExistence type="predicted"/>
<reference evidence="2 3" key="1">
    <citation type="submission" date="2017-10" db="EMBL/GenBank/DDBJ databases">
        <title>Novel microbial diversity and functional potential in the marine mammal oral microbiome.</title>
        <authorList>
            <person name="Dudek N.K."/>
            <person name="Sun C.L."/>
            <person name="Burstein D."/>
            <person name="Kantor R.S."/>
            <person name="Aliaga Goltsman D.S."/>
            <person name="Bik E.M."/>
            <person name="Thomas B.C."/>
            <person name="Banfield J.F."/>
            <person name="Relman D.A."/>
        </authorList>
    </citation>
    <scope>NUCLEOTIDE SEQUENCE [LARGE SCALE GENOMIC DNA]</scope>
    <source>
        <strain evidence="2">DOLJORAL78_61_10</strain>
    </source>
</reference>
<dbReference type="AlphaFoldDB" id="A0A2G6K7W8"/>
<feature type="domain" description="Aminoglycoside phosphotransferase" evidence="1">
    <location>
        <begin position="66"/>
        <end position="245"/>
    </location>
</feature>
<dbReference type="Pfam" id="PF01636">
    <property type="entry name" value="APH"/>
    <property type="match status" value="1"/>
</dbReference>
<protein>
    <recommendedName>
        <fullName evidence="1">Aminoglycoside phosphotransferase domain-containing protein</fullName>
    </recommendedName>
</protein>